<dbReference type="GeneID" id="20651469"/>
<sequence length="68" mass="7740">CSMYVMRVYYSCKICKRISFIALDEHPSSTRSRSAPSAIKWDAPKPVQSQAVGYEAFNEFLTALRSDM</sequence>
<evidence type="ECO:0000313" key="2">
    <source>
        <dbReference type="Proteomes" id="UP000002640"/>
    </source>
</evidence>
<reference evidence="1 2" key="1">
    <citation type="journal article" date="2006" name="Science">
        <title>Phytophthora genome sequences uncover evolutionary origins and mechanisms of pathogenesis.</title>
        <authorList>
            <person name="Tyler B.M."/>
            <person name="Tripathy S."/>
            <person name="Zhang X."/>
            <person name="Dehal P."/>
            <person name="Jiang R.H."/>
            <person name="Aerts A."/>
            <person name="Arredondo F.D."/>
            <person name="Baxter L."/>
            <person name="Bensasson D."/>
            <person name="Beynon J.L."/>
            <person name="Chapman J."/>
            <person name="Damasceno C.M."/>
            <person name="Dorrance A.E."/>
            <person name="Dou D."/>
            <person name="Dickerman A.W."/>
            <person name="Dubchak I.L."/>
            <person name="Garbelotto M."/>
            <person name="Gijzen M."/>
            <person name="Gordon S.G."/>
            <person name="Govers F."/>
            <person name="Grunwald N.J."/>
            <person name="Huang W."/>
            <person name="Ivors K.L."/>
            <person name="Jones R.W."/>
            <person name="Kamoun S."/>
            <person name="Krampis K."/>
            <person name="Lamour K.H."/>
            <person name="Lee M.K."/>
            <person name="McDonald W.H."/>
            <person name="Medina M."/>
            <person name="Meijer H.J."/>
            <person name="Nordberg E.K."/>
            <person name="Maclean D.J."/>
            <person name="Ospina-Giraldo M.D."/>
            <person name="Morris P.F."/>
            <person name="Phuntumart V."/>
            <person name="Putnam N.H."/>
            <person name="Rash S."/>
            <person name="Rose J.K."/>
            <person name="Sakihama Y."/>
            <person name="Salamov A.A."/>
            <person name="Savidor A."/>
            <person name="Scheuring C.F."/>
            <person name="Smith B.M."/>
            <person name="Sobral B.W."/>
            <person name="Terry A."/>
            <person name="Torto-Alalibo T.A."/>
            <person name="Win J."/>
            <person name="Xu Z."/>
            <person name="Zhang H."/>
            <person name="Grigoriev I.V."/>
            <person name="Rokhsar D.S."/>
            <person name="Boore J.L."/>
        </authorList>
    </citation>
    <scope>NUCLEOTIDE SEQUENCE [LARGE SCALE GENOMIC DNA]</scope>
    <source>
        <strain evidence="1 2">P6497</strain>
    </source>
</reference>
<feature type="non-terminal residue" evidence="1">
    <location>
        <position position="1"/>
    </location>
</feature>
<gene>
    <name evidence="1" type="ORF">PHYSODRAFT_406528</name>
</gene>
<dbReference type="KEGG" id="psoj:PHYSODRAFT_406528"/>
<keyword evidence="2" id="KW-1185">Reference proteome</keyword>
<dbReference type="RefSeq" id="XP_009531461.1">
    <property type="nucleotide sequence ID" value="XM_009533166.1"/>
</dbReference>
<dbReference type="InParanoid" id="G4ZSF2"/>
<organism evidence="1 2">
    <name type="scientific">Phytophthora sojae (strain P6497)</name>
    <name type="common">Soybean stem and root rot agent</name>
    <name type="synonym">Phytophthora megasperma f. sp. glycines</name>
    <dbReference type="NCBI Taxonomy" id="1094619"/>
    <lineage>
        <taxon>Eukaryota</taxon>
        <taxon>Sar</taxon>
        <taxon>Stramenopiles</taxon>
        <taxon>Oomycota</taxon>
        <taxon>Peronosporomycetes</taxon>
        <taxon>Peronosporales</taxon>
        <taxon>Peronosporaceae</taxon>
        <taxon>Phytophthora</taxon>
    </lineage>
</organism>
<feature type="non-terminal residue" evidence="1">
    <location>
        <position position="68"/>
    </location>
</feature>
<proteinExistence type="predicted"/>
<dbReference type="AlphaFoldDB" id="G4ZSF2"/>
<name>G4ZSF2_PHYSP</name>
<dbReference type="EMBL" id="JH159156">
    <property type="protein sequence ID" value="EGZ14032.1"/>
    <property type="molecule type" value="Genomic_DNA"/>
</dbReference>
<dbReference type="Proteomes" id="UP000002640">
    <property type="component" value="Unassembled WGS sequence"/>
</dbReference>
<evidence type="ECO:0000313" key="1">
    <source>
        <dbReference type="EMBL" id="EGZ14032.1"/>
    </source>
</evidence>
<protein>
    <submittedName>
        <fullName evidence="1">Uncharacterized protein</fullName>
    </submittedName>
</protein>
<accession>G4ZSF2</accession>